<dbReference type="PANTHER" id="PTHR48430:SF1">
    <property type="entry name" value="PARTNER OF XRN-2 PROTEIN 1"/>
    <property type="match status" value="1"/>
</dbReference>
<feature type="domain" description="DRBM" evidence="3">
    <location>
        <begin position="860"/>
        <end position="890"/>
    </location>
</feature>
<dbReference type="PROSITE" id="PS50137">
    <property type="entry name" value="DS_RBD"/>
    <property type="match status" value="1"/>
</dbReference>
<dbReference type="SUPFAM" id="SSF82708">
    <property type="entry name" value="R3H domain"/>
    <property type="match status" value="1"/>
</dbReference>
<dbReference type="AlphaFoldDB" id="A0AAV3Y6A2"/>
<evidence type="ECO:0000256" key="1">
    <source>
        <dbReference type="PROSITE-ProRule" id="PRU00266"/>
    </source>
</evidence>
<dbReference type="Proteomes" id="UP000735302">
    <property type="component" value="Unassembled WGS sequence"/>
</dbReference>
<feature type="compositionally biased region" description="Polar residues" evidence="2">
    <location>
        <begin position="381"/>
        <end position="396"/>
    </location>
</feature>
<gene>
    <name evidence="7" type="ORF">PoB_000412400</name>
</gene>
<dbReference type="PROSITE" id="PS50174">
    <property type="entry name" value="G_PATCH"/>
    <property type="match status" value="1"/>
</dbReference>
<dbReference type="EMBL" id="BLXT01000492">
    <property type="protein sequence ID" value="GFN77618.1"/>
    <property type="molecule type" value="Genomic_DNA"/>
</dbReference>
<evidence type="ECO:0000313" key="7">
    <source>
        <dbReference type="EMBL" id="GFN77618.1"/>
    </source>
</evidence>
<evidence type="ECO:0000256" key="2">
    <source>
        <dbReference type="SAM" id="MobiDB-lite"/>
    </source>
</evidence>
<evidence type="ECO:0000259" key="4">
    <source>
        <dbReference type="PROSITE" id="PS50174"/>
    </source>
</evidence>
<dbReference type="PANTHER" id="PTHR48430">
    <property type="entry name" value="PARTNER OF XRN-2 PROTEIN 1"/>
    <property type="match status" value="1"/>
</dbReference>
<dbReference type="Pfam" id="PF01585">
    <property type="entry name" value="G-patch"/>
    <property type="match status" value="1"/>
</dbReference>
<evidence type="ECO:0000259" key="6">
    <source>
        <dbReference type="PROSITE" id="PS51827"/>
    </source>
</evidence>
<sequence>MSRKMKASQKFDADSLRDSFESGREWKLRKMFIDANRDTLTGDRLVCLSKCFTSSTIYGCSYPKQVMDELRWRSNGLLEQHLQEGKSQRLATAKKTYANSFVKASDNKGFGSFAASTRQRGKNSTVWSSNPDTDSLANLSEGVDTYYGHPVSQTVKKYDHLAVQRVNKYGHPVSQSSNKYGHPVSQNSNEYSRPVLQSGNKYGQPIKKYSHPVSQSFNSYSHPVPQSAYEYGHPVSQNGNEYGRPVLQSGKKYGHPVSQSGNEYDYRGSQSDDEYDHPVSQSGNLYDRPVSLSVNKYGHPGNKYSHPVSQSGNEYDYRGSQSDDEYDYPSSQSGNLYDRPVSLSVNKYGHPGYMYSHPVSKSGNEYDYRESQSDDEYDHPVSQSIHNYNHPSSQRGNLYDHPVSLSVNKYGHSVNKYSHPVSQSGNEYDYQESQSDDEYDHPVSQRINKYNHPSSQRGNLYDHPLSLSVNKYGHPLSQSGTCDKCGHPVSQSANKYGNPLSQTGKEYGHPASQTVNKYQPAARSRFPDEPTSVFRQTESEVHRGPSVVEIVDASGNKQGEVDGNVAEVTNAKPSEKGIDPPAKPVLSLEEYKLQYVRETDATLKKLRLMACRALENKQEHAIVKVMHSINKQLRFEVRHTFDEELAKKRGIACVAHIWFDDILAGTGAAKSKARAKRNGFNAALQKVYLPHLRITVAKNGRKEIEGSMEPFPGIAEESLLSQKRCNDRFPSASGAFSTNLLTSSFDEFSPPPAKVLKGAAQRLTPKHLESHQLVEPQVEKAAGHSKAKNESNVNIIVQRLDAGNICVGDFIIVEPMEREKGGYKCTPMCIFSSSASFSGLLLENEFTVLGQRAIRCIAKLEGQIVGEGTGTSKKHAKSEAASNALERLRPLCWNLKVKGPDAAEVISRGELLQEVEQKDEAIGENNVGNQMLRRMGWKGGGVGKDGAGIVEPVSAQGVRGRAGLGLTSSAAGGADFNPAAFREKVKIALKNYVASGSKEHLKLSAEYNKEERIIIHEEAMKFKLRSSSSGRGEKRAVTIRRKLSTAELLHHISQQGGETKSYLLLPPENVSAFHFSSE</sequence>
<dbReference type="PROSITE" id="PS51061">
    <property type="entry name" value="R3H"/>
    <property type="match status" value="1"/>
</dbReference>
<feature type="region of interest" description="Disordered" evidence="2">
    <location>
        <begin position="170"/>
        <end position="339"/>
    </location>
</feature>
<reference evidence="7 8" key="1">
    <citation type="journal article" date="2021" name="Elife">
        <title>Chloroplast acquisition without the gene transfer in kleptoplastic sea slugs, Plakobranchus ocellatus.</title>
        <authorList>
            <person name="Maeda T."/>
            <person name="Takahashi S."/>
            <person name="Yoshida T."/>
            <person name="Shimamura S."/>
            <person name="Takaki Y."/>
            <person name="Nagai Y."/>
            <person name="Toyoda A."/>
            <person name="Suzuki Y."/>
            <person name="Arimoto A."/>
            <person name="Ishii H."/>
            <person name="Satoh N."/>
            <person name="Nishiyama T."/>
            <person name="Hasebe M."/>
            <person name="Maruyama T."/>
            <person name="Minagawa J."/>
            <person name="Obokata J."/>
            <person name="Shigenobu S."/>
        </authorList>
    </citation>
    <scope>NUCLEOTIDE SEQUENCE [LARGE SCALE GENOMIC DNA]</scope>
</reference>
<dbReference type="InterPro" id="IPR021859">
    <property type="entry name" value="XTBD"/>
</dbReference>
<keyword evidence="1" id="KW-0694">RNA-binding</keyword>
<evidence type="ECO:0000259" key="5">
    <source>
        <dbReference type="PROSITE" id="PS51061"/>
    </source>
</evidence>
<evidence type="ECO:0000313" key="8">
    <source>
        <dbReference type="Proteomes" id="UP000735302"/>
    </source>
</evidence>
<accession>A0AAV3Y6A2</accession>
<dbReference type="SMART" id="SM00443">
    <property type="entry name" value="G_patch"/>
    <property type="match status" value="1"/>
</dbReference>
<dbReference type="CDD" id="cd02325">
    <property type="entry name" value="R3H"/>
    <property type="match status" value="1"/>
</dbReference>
<dbReference type="InterPro" id="IPR036867">
    <property type="entry name" value="R3H_dom_sf"/>
</dbReference>
<evidence type="ECO:0000259" key="3">
    <source>
        <dbReference type="PROSITE" id="PS50137"/>
    </source>
</evidence>
<dbReference type="InterPro" id="IPR001374">
    <property type="entry name" value="R3H_dom"/>
</dbReference>
<feature type="domain" description="G-patch" evidence="4">
    <location>
        <begin position="924"/>
        <end position="969"/>
    </location>
</feature>
<dbReference type="SUPFAM" id="SSF54768">
    <property type="entry name" value="dsRNA-binding domain-like"/>
    <property type="match status" value="1"/>
</dbReference>
<organism evidence="7 8">
    <name type="scientific">Plakobranchus ocellatus</name>
    <dbReference type="NCBI Taxonomy" id="259542"/>
    <lineage>
        <taxon>Eukaryota</taxon>
        <taxon>Metazoa</taxon>
        <taxon>Spiralia</taxon>
        <taxon>Lophotrochozoa</taxon>
        <taxon>Mollusca</taxon>
        <taxon>Gastropoda</taxon>
        <taxon>Heterobranchia</taxon>
        <taxon>Euthyneura</taxon>
        <taxon>Panpulmonata</taxon>
        <taxon>Sacoglossa</taxon>
        <taxon>Placobranchoidea</taxon>
        <taxon>Plakobranchidae</taxon>
        <taxon>Plakobranchus</taxon>
    </lineage>
</organism>
<dbReference type="Pfam" id="PF00035">
    <property type="entry name" value="dsrm"/>
    <property type="match status" value="1"/>
</dbReference>
<feature type="domain" description="XRN2-binding (XTBD)" evidence="6">
    <location>
        <begin position="13"/>
        <end position="100"/>
    </location>
</feature>
<dbReference type="Gene3D" id="3.30.160.20">
    <property type="match status" value="1"/>
</dbReference>
<name>A0AAV3Y6A2_9GAST</name>
<feature type="region of interest" description="Disordered" evidence="2">
    <location>
        <begin position="355"/>
        <end position="440"/>
    </location>
</feature>
<dbReference type="InterPro" id="IPR000467">
    <property type="entry name" value="G_patch_dom"/>
</dbReference>
<dbReference type="GO" id="GO:0003723">
    <property type="term" value="F:RNA binding"/>
    <property type="evidence" value="ECO:0007669"/>
    <property type="project" value="UniProtKB-UniRule"/>
</dbReference>
<feature type="compositionally biased region" description="Polar residues" evidence="2">
    <location>
        <begin position="212"/>
        <end position="221"/>
    </location>
</feature>
<dbReference type="InterPro" id="IPR014720">
    <property type="entry name" value="dsRBD_dom"/>
</dbReference>
<dbReference type="Pfam" id="PF01424">
    <property type="entry name" value="R3H"/>
    <property type="match status" value="1"/>
</dbReference>
<keyword evidence="8" id="KW-1185">Reference proteome</keyword>
<protein>
    <submittedName>
        <fullName evidence="7">NF-kappa-b-repressing factor</fullName>
    </submittedName>
</protein>
<feature type="compositionally biased region" description="Polar residues" evidence="2">
    <location>
        <begin position="173"/>
        <end position="201"/>
    </location>
</feature>
<proteinExistence type="predicted"/>
<comment type="caution">
    <text evidence="7">The sequence shown here is derived from an EMBL/GenBank/DDBJ whole genome shotgun (WGS) entry which is preliminary data.</text>
</comment>
<feature type="domain" description="R3H" evidence="5">
    <location>
        <begin position="979"/>
        <end position="1043"/>
    </location>
</feature>
<dbReference type="SMART" id="SM00393">
    <property type="entry name" value="R3H"/>
    <property type="match status" value="1"/>
</dbReference>
<dbReference type="Gene3D" id="3.30.1370.50">
    <property type="entry name" value="R3H-like domain"/>
    <property type="match status" value="1"/>
</dbReference>
<dbReference type="PROSITE" id="PS51827">
    <property type="entry name" value="XTBD"/>
    <property type="match status" value="1"/>
</dbReference>
<dbReference type="Pfam" id="PF11952">
    <property type="entry name" value="XTBD"/>
    <property type="match status" value="1"/>
</dbReference>